<reference evidence="7 8" key="1">
    <citation type="submission" date="2018-01" db="EMBL/GenBank/DDBJ databases">
        <title>Whole genome sequencing of Histamine producing bacteria.</title>
        <authorList>
            <person name="Butler K."/>
        </authorList>
    </citation>
    <scope>NUCLEOTIDE SEQUENCE [LARGE SCALE GENOMIC DNA]</scope>
    <source>
        <strain evidence="7 8">DSM 24669</strain>
    </source>
</reference>
<evidence type="ECO:0000256" key="5">
    <source>
        <dbReference type="SAM" id="Phobius"/>
    </source>
</evidence>
<dbReference type="STRING" id="680026.AB733_11150"/>
<proteinExistence type="predicted"/>
<evidence type="ECO:0000256" key="4">
    <source>
        <dbReference type="ARBA" id="ARBA00023136"/>
    </source>
</evidence>
<keyword evidence="4 5" id="KW-0472">Membrane</keyword>
<dbReference type="Pfam" id="PF04138">
    <property type="entry name" value="GtrA_DPMS_TM"/>
    <property type="match status" value="1"/>
</dbReference>
<feature type="transmembrane region" description="Helical" evidence="5">
    <location>
        <begin position="78"/>
        <end position="96"/>
    </location>
</feature>
<accession>A0A0J8VAP7</accession>
<dbReference type="OrthoDB" id="8562382at2"/>
<dbReference type="GO" id="GO:0000271">
    <property type="term" value="P:polysaccharide biosynthetic process"/>
    <property type="evidence" value="ECO:0007669"/>
    <property type="project" value="InterPro"/>
</dbReference>
<sequence length="136" mass="15537">MRHYLDKLLQFRIVRFGLTGGMAACIHISVAFLFLHFIADNVFVANLSGFGCAFIFSYIAQSLIVFKSPIAFKNALRFFTVQFSALLLSQLLSELFADINSYIRIVLIVFIIPMITYLIHRVWTFSHSTKPDYSAD</sequence>
<dbReference type="GO" id="GO:0016020">
    <property type="term" value="C:membrane"/>
    <property type="evidence" value="ECO:0007669"/>
    <property type="project" value="UniProtKB-SubCell"/>
</dbReference>
<dbReference type="EMBL" id="PYLZ01000007">
    <property type="protein sequence ID" value="PSW23782.1"/>
    <property type="molecule type" value="Genomic_DNA"/>
</dbReference>
<dbReference type="AlphaFoldDB" id="A0A0J8VAP7"/>
<feature type="transmembrane region" description="Helical" evidence="5">
    <location>
        <begin position="43"/>
        <end position="66"/>
    </location>
</feature>
<evidence type="ECO:0000313" key="7">
    <source>
        <dbReference type="EMBL" id="PSW23782.1"/>
    </source>
</evidence>
<evidence type="ECO:0000256" key="2">
    <source>
        <dbReference type="ARBA" id="ARBA00022692"/>
    </source>
</evidence>
<comment type="caution">
    <text evidence="7">The sequence shown here is derived from an EMBL/GenBank/DDBJ whole genome shotgun (WGS) entry which is preliminary data.</text>
</comment>
<gene>
    <name evidence="7" type="ORF">C9I94_13870</name>
</gene>
<feature type="transmembrane region" description="Helical" evidence="5">
    <location>
        <begin position="102"/>
        <end position="120"/>
    </location>
</feature>
<feature type="transmembrane region" description="Helical" evidence="5">
    <location>
        <begin position="12"/>
        <end position="37"/>
    </location>
</feature>
<evidence type="ECO:0000313" key="8">
    <source>
        <dbReference type="Proteomes" id="UP000240481"/>
    </source>
</evidence>
<keyword evidence="3 5" id="KW-1133">Transmembrane helix</keyword>
<evidence type="ECO:0000256" key="1">
    <source>
        <dbReference type="ARBA" id="ARBA00004141"/>
    </source>
</evidence>
<evidence type="ECO:0000256" key="3">
    <source>
        <dbReference type="ARBA" id="ARBA00022989"/>
    </source>
</evidence>
<comment type="subcellular location">
    <subcellularLocation>
        <location evidence="1">Membrane</location>
        <topology evidence="1">Multi-pass membrane protein</topology>
    </subcellularLocation>
</comment>
<feature type="domain" description="GtrA/DPMS transmembrane" evidence="6">
    <location>
        <begin position="15"/>
        <end position="125"/>
    </location>
</feature>
<evidence type="ECO:0000259" key="6">
    <source>
        <dbReference type="Pfam" id="PF04138"/>
    </source>
</evidence>
<dbReference type="InterPro" id="IPR007267">
    <property type="entry name" value="GtrA_DPMS_TM"/>
</dbReference>
<dbReference type="RefSeq" id="WP_048898836.1">
    <property type="nucleotide sequence ID" value="NZ_AP024852.1"/>
</dbReference>
<keyword evidence="8" id="KW-1185">Reference proteome</keyword>
<dbReference type="Proteomes" id="UP000240481">
    <property type="component" value="Unassembled WGS sequence"/>
</dbReference>
<keyword evidence="2 5" id="KW-0812">Transmembrane</keyword>
<protein>
    <submittedName>
        <fullName evidence="7">GtrA family protein</fullName>
    </submittedName>
</protein>
<name>A0A0J8VAP7_9GAMM</name>
<organism evidence="7 8">
    <name type="scientific">Photobacterium swingsii</name>
    <dbReference type="NCBI Taxonomy" id="680026"/>
    <lineage>
        <taxon>Bacteria</taxon>
        <taxon>Pseudomonadati</taxon>
        <taxon>Pseudomonadota</taxon>
        <taxon>Gammaproteobacteria</taxon>
        <taxon>Vibrionales</taxon>
        <taxon>Vibrionaceae</taxon>
        <taxon>Photobacterium</taxon>
    </lineage>
</organism>